<dbReference type="GO" id="GO:0000155">
    <property type="term" value="F:phosphorelay sensor kinase activity"/>
    <property type="evidence" value="ECO:0007669"/>
    <property type="project" value="InterPro"/>
</dbReference>
<dbReference type="OrthoDB" id="9813394at2"/>
<dbReference type="Gene3D" id="3.30.565.10">
    <property type="entry name" value="Histidine kinase-like ATPase, C-terminal domain"/>
    <property type="match status" value="1"/>
</dbReference>
<dbReference type="InterPro" id="IPR003661">
    <property type="entry name" value="HisK_dim/P_dom"/>
</dbReference>
<dbReference type="InterPro" id="IPR036890">
    <property type="entry name" value="HATPase_C_sf"/>
</dbReference>
<feature type="domain" description="Histidine kinase" evidence="9">
    <location>
        <begin position="149"/>
        <end position="369"/>
    </location>
</feature>
<name>A0A1T4NWL1_9FIRM</name>
<keyword evidence="8" id="KW-0902">Two-component regulatory system</keyword>
<dbReference type="Gene3D" id="3.30.450.20">
    <property type="entry name" value="PAS domain"/>
    <property type="match status" value="1"/>
</dbReference>
<keyword evidence="3" id="KW-0597">Phosphoprotein</keyword>
<dbReference type="InterPro" id="IPR003594">
    <property type="entry name" value="HATPase_dom"/>
</dbReference>
<dbReference type="Pfam" id="PF02518">
    <property type="entry name" value="HATPase_c"/>
    <property type="match status" value="1"/>
</dbReference>
<evidence type="ECO:0000256" key="5">
    <source>
        <dbReference type="ARBA" id="ARBA00022741"/>
    </source>
</evidence>
<accession>A0A1T4NWL1</accession>
<dbReference type="InterPro" id="IPR005467">
    <property type="entry name" value="His_kinase_dom"/>
</dbReference>
<dbReference type="EC" id="2.7.13.3" evidence="2"/>
<dbReference type="Pfam" id="PF08448">
    <property type="entry name" value="PAS_4"/>
    <property type="match status" value="1"/>
</dbReference>
<dbReference type="InterPro" id="IPR050736">
    <property type="entry name" value="Sensor_HK_Regulatory"/>
</dbReference>
<protein>
    <recommendedName>
        <fullName evidence="2">histidine kinase</fullName>
        <ecNumber evidence="2">2.7.13.3</ecNumber>
    </recommendedName>
</protein>
<dbReference type="GO" id="GO:0005524">
    <property type="term" value="F:ATP binding"/>
    <property type="evidence" value="ECO:0007669"/>
    <property type="project" value="UniProtKB-KW"/>
</dbReference>
<dbReference type="RefSeq" id="WP_078810382.1">
    <property type="nucleotide sequence ID" value="NZ_FUWM01000016.1"/>
</dbReference>
<keyword evidence="5" id="KW-0547">Nucleotide-binding</keyword>
<gene>
    <name evidence="10" type="ORF">SAMN02745118_01940</name>
</gene>
<dbReference type="SMART" id="SM00388">
    <property type="entry name" value="HisKA"/>
    <property type="match status" value="1"/>
</dbReference>
<keyword evidence="6 10" id="KW-0418">Kinase</keyword>
<dbReference type="SUPFAM" id="SSF47384">
    <property type="entry name" value="Homodimeric domain of signal transducing histidine kinase"/>
    <property type="match status" value="1"/>
</dbReference>
<dbReference type="AlphaFoldDB" id="A0A1T4NWL1"/>
<dbReference type="InterPro" id="IPR036097">
    <property type="entry name" value="HisK_dim/P_sf"/>
</dbReference>
<proteinExistence type="predicted"/>
<dbReference type="CDD" id="cd16922">
    <property type="entry name" value="HATPase_EvgS-ArcB-TorS-like"/>
    <property type="match status" value="1"/>
</dbReference>
<dbReference type="STRING" id="142842.SAMN02745118_01940"/>
<dbReference type="PANTHER" id="PTHR43711:SF26">
    <property type="entry name" value="SENSOR HISTIDINE KINASE RCSC"/>
    <property type="match status" value="1"/>
</dbReference>
<dbReference type="CDD" id="cd00082">
    <property type="entry name" value="HisKA"/>
    <property type="match status" value="1"/>
</dbReference>
<dbReference type="EMBL" id="FUWM01000016">
    <property type="protein sequence ID" value="SJZ83168.1"/>
    <property type="molecule type" value="Genomic_DNA"/>
</dbReference>
<sequence>MGLTKFIDNHIDEEVVNIDDSFLDILNNLHEVITYKTLDHRILWANKTTLEEFNLSMNQIKGEYCYELFHNRNRPCRNCSAIYSANTGEISEKPSKTPDGRSFLIKSYPVKNDQNKVIGVIEIALNTTQQHILQEKLKYNELKNDFFANLSHEFKTPLNLIFSGLQMLDFKAENNGHANIYSKYTQTIKQNSYRLLRLINNLVDITKVDSNAYELNMQNYDIVSLIKNITSSVKEYAQNQLKHLYFNSEIEKKVIACDPFNIERVILNLISNAIKFTDEGDEIIVNIYDKMDKILISVKDTGIGIKEIKQKIIFERFGQADKTLTRNSEGSGIGLSLVNAIVKMHDGEIKLKSEYEKGSEFIIELPVRLLSTEKVKQEKKKIRHNIIDKIDVEFSDIYF</sequence>
<dbReference type="FunFam" id="3.30.565.10:FF:000037">
    <property type="entry name" value="Hybrid sensor histidine kinase/response regulator"/>
    <property type="match status" value="1"/>
</dbReference>
<evidence type="ECO:0000256" key="2">
    <source>
        <dbReference type="ARBA" id="ARBA00012438"/>
    </source>
</evidence>
<evidence type="ECO:0000259" key="9">
    <source>
        <dbReference type="PROSITE" id="PS50109"/>
    </source>
</evidence>
<dbReference type="Gene3D" id="1.10.287.130">
    <property type="match status" value="1"/>
</dbReference>
<dbReference type="PROSITE" id="PS50109">
    <property type="entry name" value="HIS_KIN"/>
    <property type="match status" value="1"/>
</dbReference>
<evidence type="ECO:0000313" key="11">
    <source>
        <dbReference type="Proteomes" id="UP000190625"/>
    </source>
</evidence>
<evidence type="ECO:0000256" key="8">
    <source>
        <dbReference type="ARBA" id="ARBA00023012"/>
    </source>
</evidence>
<dbReference type="InterPro" id="IPR013656">
    <property type="entry name" value="PAS_4"/>
</dbReference>
<evidence type="ECO:0000313" key="10">
    <source>
        <dbReference type="EMBL" id="SJZ83168.1"/>
    </source>
</evidence>
<evidence type="ECO:0000256" key="7">
    <source>
        <dbReference type="ARBA" id="ARBA00022840"/>
    </source>
</evidence>
<keyword evidence="4" id="KW-0808">Transferase</keyword>
<dbReference type="InterPro" id="IPR004358">
    <property type="entry name" value="Sig_transdc_His_kin-like_C"/>
</dbReference>
<dbReference type="SUPFAM" id="SSF55785">
    <property type="entry name" value="PYP-like sensor domain (PAS domain)"/>
    <property type="match status" value="1"/>
</dbReference>
<keyword evidence="7" id="KW-0067">ATP-binding</keyword>
<evidence type="ECO:0000256" key="1">
    <source>
        <dbReference type="ARBA" id="ARBA00000085"/>
    </source>
</evidence>
<dbReference type="SUPFAM" id="SSF55874">
    <property type="entry name" value="ATPase domain of HSP90 chaperone/DNA topoisomerase II/histidine kinase"/>
    <property type="match status" value="1"/>
</dbReference>
<dbReference type="SMART" id="SM00387">
    <property type="entry name" value="HATPase_c"/>
    <property type="match status" value="1"/>
</dbReference>
<dbReference type="Pfam" id="PF00512">
    <property type="entry name" value="HisKA"/>
    <property type="match status" value="1"/>
</dbReference>
<dbReference type="InterPro" id="IPR035965">
    <property type="entry name" value="PAS-like_dom_sf"/>
</dbReference>
<dbReference type="PRINTS" id="PR00344">
    <property type="entry name" value="BCTRLSENSOR"/>
</dbReference>
<evidence type="ECO:0000256" key="4">
    <source>
        <dbReference type="ARBA" id="ARBA00022679"/>
    </source>
</evidence>
<evidence type="ECO:0000256" key="6">
    <source>
        <dbReference type="ARBA" id="ARBA00022777"/>
    </source>
</evidence>
<dbReference type="Proteomes" id="UP000190625">
    <property type="component" value="Unassembled WGS sequence"/>
</dbReference>
<organism evidence="10 11">
    <name type="scientific">Selenihalanaerobacter shriftii</name>
    <dbReference type="NCBI Taxonomy" id="142842"/>
    <lineage>
        <taxon>Bacteria</taxon>
        <taxon>Bacillati</taxon>
        <taxon>Bacillota</taxon>
        <taxon>Clostridia</taxon>
        <taxon>Halanaerobiales</taxon>
        <taxon>Halobacteroidaceae</taxon>
        <taxon>Selenihalanaerobacter</taxon>
    </lineage>
</organism>
<reference evidence="11" key="1">
    <citation type="submission" date="2017-02" db="EMBL/GenBank/DDBJ databases">
        <authorList>
            <person name="Varghese N."/>
            <person name="Submissions S."/>
        </authorList>
    </citation>
    <scope>NUCLEOTIDE SEQUENCE [LARGE SCALE GENOMIC DNA]</scope>
    <source>
        <strain evidence="11">ATCC BAA-73</strain>
    </source>
</reference>
<comment type="catalytic activity">
    <reaction evidence="1">
        <text>ATP + protein L-histidine = ADP + protein N-phospho-L-histidine.</text>
        <dbReference type="EC" id="2.7.13.3"/>
    </reaction>
</comment>
<keyword evidence="11" id="KW-1185">Reference proteome</keyword>
<evidence type="ECO:0000256" key="3">
    <source>
        <dbReference type="ARBA" id="ARBA00022553"/>
    </source>
</evidence>
<dbReference type="PANTHER" id="PTHR43711">
    <property type="entry name" value="TWO-COMPONENT HISTIDINE KINASE"/>
    <property type="match status" value="1"/>
</dbReference>